<keyword evidence="2" id="KW-1185">Reference proteome</keyword>
<feature type="non-terminal residue" evidence="1">
    <location>
        <position position="178"/>
    </location>
</feature>
<name>A0ABY7EFA1_MYAAR</name>
<accession>A0ABY7EFA1</accession>
<dbReference type="EMBL" id="CP111017">
    <property type="protein sequence ID" value="WAR07592.1"/>
    <property type="molecule type" value="Genomic_DNA"/>
</dbReference>
<gene>
    <name evidence="1" type="ORF">MAR_017550</name>
</gene>
<evidence type="ECO:0000313" key="1">
    <source>
        <dbReference type="EMBL" id="WAR07592.1"/>
    </source>
</evidence>
<protein>
    <submittedName>
        <fullName evidence="1">Uncharacterized protein</fullName>
    </submittedName>
</protein>
<feature type="non-terminal residue" evidence="1">
    <location>
        <position position="1"/>
    </location>
</feature>
<evidence type="ECO:0000313" key="2">
    <source>
        <dbReference type="Proteomes" id="UP001164746"/>
    </source>
</evidence>
<sequence>DQDEPTDNIEADKQNSNKSKYHWKKIRTSVFGNDTAYTNFYTSYGTRSLSNNYANDAEYDLDSLPNIQRNLPTPEFIEGSSEGKGRHPWEYTQEPPVLTISDSEECDTDLELDMDKFGKDEIPNEDKNIGKTIYIRECERWRTAPQRNVLGSLPGLCLNLKNHSLGTRALPPICEALR</sequence>
<proteinExistence type="predicted"/>
<dbReference type="Proteomes" id="UP001164746">
    <property type="component" value="Chromosome 6"/>
</dbReference>
<reference evidence="1" key="1">
    <citation type="submission" date="2022-11" db="EMBL/GenBank/DDBJ databases">
        <title>Centuries of genome instability and evolution in soft-shell clam transmissible cancer (bioRxiv).</title>
        <authorList>
            <person name="Hart S.F.M."/>
            <person name="Yonemitsu M.A."/>
            <person name="Giersch R.M."/>
            <person name="Beal B.F."/>
            <person name="Arriagada G."/>
            <person name="Davis B.W."/>
            <person name="Ostrander E.A."/>
            <person name="Goff S.P."/>
            <person name="Metzger M.J."/>
        </authorList>
    </citation>
    <scope>NUCLEOTIDE SEQUENCE</scope>
    <source>
        <strain evidence="1">MELC-2E11</strain>
        <tissue evidence="1">Siphon/mantle</tissue>
    </source>
</reference>
<organism evidence="1 2">
    <name type="scientific">Mya arenaria</name>
    <name type="common">Soft-shell clam</name>
    <dbReference type="NCBI Taxonomy" id="6604"/>
    <lineage>
        <taxon>Eukaryota</taxon>
        <taxon>Metazoa</taxon>
        <taxon>Spiralia</taxon>
        <taxon>Lophotrochozoa</taxon>
        <taxon>Mollusca</taxon>
        <taxon>Bivalvia</taxon>
        <taxon>Autobranchia</taxon>
        <taxon>Heteroconchia</taxon>
        <taxon>Euheterodonta</taxon>
        <taxon>Imparidentia</taxon>
        <taxon>Neoheterodontei</taxon>
        <taxon>Myida</taxon>
        <taxon>Myoidea</taxon>
        <taxon>Myidae</taxon>
        <taxon>Mya</taxon>
    </lineage>
</organism>